<comment type="caution">
    <text evidence="3">The sequence shown here is derived from an EMBL/GenBank/DDBJ whole genome shotgun (WGS) entry which is preliminary data.</text>
</comment>
<reference evidence="3 4" key="1">
    <citation type="submission" date="2013-04" db="EMBL/GenBank/DDBJ databases">
        <title>The Genome Sequence of Sutterella wadsworthensis HGA0223.</title>
        <authorList>
            <consortium name="The Broad Institute Genomics Platform"/>
            <person name="Earl A."/>
            <person name="Ward D."/>
            <person name="Feldgarden M."/>
            <person name="Gevers D."/>
            <person name="Schmidt T.M."/>
            <person name="Dover J."/>
            <person name="Dai D."/>
            <person name="Walker B."/>
            <person name="Young S."/>
            <person name="Zeng Q."/>
            <person name="Gargeya S."/>
            <person name="Fitzgerald M."/>
            <person name="Haas B."/>
            <person name="Abouelleil A."/>
            <person name="Allen A.W."/>
            <person name="Alvarado L."/>
            <person name="Arachchi H.M."/>
            <person name="Berlin A.M."/>
            <person name="Chapman S.B."/>
            <person name="Gainer-Dewar J."/>
            <person name="Goldberg J."/>
            <person name="Griggs A."/>
            <person name="Gujja S."/>
            <person name="Hansen M."/>
            <person name="Howarth C."/>
            <person name="Imamovic A."/>
            <person name="Ireland A."/>
            <person name="Larimer J."/>
            <person name="McCowan C."/>
            <person name="Murphy C."/>
            <person name="Pearson M."/>
            <person name="Poon T.W."/>
            <person name="Priest M."/>
            <person name="Roberts A."/>
            <person name="Saif S."/>
            <person name="Shea T."/>
            <person name="Sisk P."/>
            <person name="Sykes S."/>
            <person name="Wortman J."/>
            <person name="Nusbaum C."/>
            <person name="Birren B."/>
        </authorList>
    </citation>
    <scope>NUCLEOTIDE SEQUENCE [LARGE SCALE GENOMIC DNA]</scope>
    <source>
        <strain evidence="3 4">HGA0223</strain>
    </source>
</reference>
<dbReference type="eggNOG" id="ENOG5030YDB">
    <property type="taxonomic scope" value="Bacteria"/>
</dbReference>
<name>S3BII0_9BURK</name>
<gene>
    <name evidence="3" type="ORF">HMPREF1476_00424</name>
</gene>
<keyword evidence="4" id="KW-1185">Reference proteome</keyword>
<feature type="compositionally biased region" description="Low complexity" evidence="1">
    <location>
        <begin position="188"/>
        <end position="207"/>
    </location>
</feature>
<protein>
    <submittedName>
        <fullName evidence="3">Uncharacterized protein</fullName>
    </submittedName>
</protein>
<feature type="transmembrane region" description="Helical" evidence="2">
    <location>
        <begin position="117"/>
        <end position="141"/>
    </location>
</feature>
<dbReference type="Proteomes" id="UP000014400">
    <property type="component" value="Unassembled WGS sequence"/>
</dbReference>
<accession>S3BII0</accession>
<feature type="transmembrane region" description="Helical" evidence="2">
    <location>
        <begin position="50"/>
        <end position="67"/>
    </location>
</feature>
<dbReference type="AlphaFoldDB" id="S3BII0"/>
<evidence type="ECO:0000256" key="1">
    <source>
        <dbReference type="SAM" id="MobiDB-lite"/>
    </source>
</evidence>
<keyword evidence="2" id="KW-0812">Transmembrane</keyword>
<feature type="transmembrane region" description="Helical" evidence="2">
    <location>
        <begin position="79"/>
        <end position="97"/>
    </location>
</feature>
<dbReference type="RefSeq" id="WP_016473817.1">
    <property type="nucleotide sequence ID" value="NZ_KE150480.1"/>
</dbReference>
<evidence type="ECO:0000313" key="3">
    <source>
        <dbReference type="EMBL" id="EPE01114.1"/>
    </source>
</evidence>
<feature type="region of interest" description="Disordered" evidence="1">
    <location>
        <begin position="162"/>
        <end position="207"/>
    </location>
</feature>
<evidence type="ECO:0000256" key="2">
    <source>
        <dbReference type="SAM" id="Phobius"/>
    </source>
</evidence>
<keyword evidence="2" id="KW-1133">Transmembrane helix</keyword>
<keyword evidence="2" id="KW-0472">Membrane</keyword>
<dbReference type="PATRIC" id="fig|1203554.3.peg.409"/>
<evidence type="ECO:0000313" key="4">
    <source>
        <dbReference type="Proteomes" id="UP000014400"/>
    </source>
</evidence>
<proteinExistence type="predicted"/>
<dbReference type="EMBL" id="ATCF01000005">
    <property type="protein sequence ID" value="EPE01114.1"/>
    <property type="molecule type" value="Genomic_DNA"/>
</dbReference>
<sequence length="207" mass="22733">MSPSRPKLYNPKLVCACALLFTPIFGALLQARNWEEMGIPENARASRVWVRSTVWLIVVYLVLQALFRNEEIANWLGPYFLIVLWGSWMLTNGWRQLAFVNQTYGKNYDSLPIGRPMILGAAGWLFYGLISFTMALGLSLAGIEPLNQSAPENGVVIRIPEGSDKPVIEPLPAPDDKNATTAPEHQDTTSPAATPAPAADTTNPSHS</sequence>
<organism evidence="3 4">
    <name type="scientific">Sutterella wadsworthensis HGA0223</name>
    <dbReference type="NCBI Taxonomy" id="1203554"/>
    <lineage>
        <taxon>Bacteria</taxon>
        <taxon>Pseudomonadati</taxon>
        <taxon>Pseudomonadota</taxon>
        <taxon>Betaproteobacteria</taxon>
        <taxon>Burkholderiales</taxon>
        <taxon>Sutterellaceae</taxon>
        <taxon>Sutterella</taxon>
    </lineage>
</organism>
<dbReference type="STRING" id="1203554.HMPREF1476_00424"/>
<dbReference type="HOGENOM" id="CLU_105438_0_0_4"/>